<feature type="coiled-coil region" evidence="1">
    <location>
        <begin position="52"/>
        <end position="229"/>
    </location>
</feature>
<dbReference type="InterPro" id="IPR038927">
    <property type="entry name" value="C6orf163"/>
</dbReference>
<dbReference type="PANTHER" id="PTHR34645:SF1">
    <property type="entry name" value="GENE 136-RELATED"/>
    <property type="match status" value="1"/>
</dbReference>
<dbReference type="Proteomes" id="UP000694865">
    <property type="component" value="Unplaced"/>
</dbReference>
<organism evidence="2 3">
    <name type="scientific">Saccoglossus kowalevskii</name>
    <name type="common">Acorn worm</name>
    <dbReference type="NCBI Taxonomy" id="10224"/>
    <lineage>
        <taxon>Eukaryota</taxon>
        <taxon>Metazoa</taxon>
        <taxon>Hemichordata</taxon>
        <taxon>Enteropneusta</taxon>
        <taxon>Harrimaniidae</taxon>
        <taxon>Saccoglossus</taxon>
    </lineage>
</organism>
<proteinExistence type="predicted"/>
<dbReference type="GeneID" id="100368070"/>
<dbReference type="RefSeq" id="XP_002734146.1">
    <property type="nucleotide sequence ID" value="XM_002734100.2"/>
</dbReference>
<keyword evidence="2" id="KW-1185">Reference proteome</keyword>
<reference evidence="3" key="1">
    <citation type="submission" date="2025-08" db="UniProtKB">
        <authorList>
            <consortium name="RefSeq"/>
        </authorList>
    </citation>
    <scope>IDENTIFICATION</scope>
    <source>
        <tissue evidence="3">Testes</tissue>
    </source>
</reference>
<evidence type="ECO:0000313" key="2">
    <source>
        <dbReference type="Proteomes" id="UP000694865"/>
    </source>
</evidence>
<keyword evidence="1" id="KW-0175">Coiled coil</keyword>
<accession>A0ABM0GNY5</accession>
<sequence>MSTKPVRRVTDQLQLLERMVNKTTLATQKTRHGNIIDIGSDILENINLRAQYDKEEAVRLAVEAALAQAEQEKKEALEKARREAEEEKQRCLAKQQIEYEKMAEEVSRQRDKLEEERIEKLTRRLKKEKEEALRLQWQEAERIKKIEIKEALEKQEKKLRKQFVVEKERAVAYALHVQKQKFLKKLAEEIQKTKEECERLAAEEAERVAKIHQAEIDVLNNIILDLKRQIRDEVAARNMVQEDFRALQRDYRRFINYSDGKYHSDYMMRMKKHGMRFDVHWDRKDSSHNDIEVVPLVLHKYLTEEGRIVSELPQLYEKPRKFFEN</sequence>
<evidence type="ECO:0000256" key="1">
    <source>
        <dbReference type="SAM" id="Coils"/>
    </source>
</evidence>
<protein>
    <submittedName>
        <fullName evidence="3">Caldesmon-like</fullName>
    </submittedName>
</protein>
<evidence type="ECO:0000313" key="3">
    <source>
        <dbReference type="RefSeq" id="XP_002734146.1"/>
    </source>
</evidence>
<dbReference type="PANTHER" id="PTHR34645">
    <property type="entry name" value="SIMILAR TO HYPOTHETICAL PROTEIN"/>
    <property type="match status" value="1"/>
</dbReference>
<gene>
    <name evidence="3" type="primary">LOC100368070</name>
</gene>
<name>A0ABM0GNY5_SACKO</name>